<sequence>SYEAHAGQLWKPVQVQTFFAEQRYVRYFIQEKEQGNKEPGREEDEQGAAEEEDGCKQTLARLSHEWQALEREESKAMEHMAEEASAKDRTGWFKRTQWDEHLQAYPSWRLLAYAIRMPGKEEPQLQRAVQLVEELVEDAVQGLSTLSLETLRWLRSAQAQEINVRPFSCMQNPSSQHRAAKLWARLICYCLRTVAAEAAEAEGEVSTLGAIGRLFPWHGKQKLAATRLWELLNSNSSDSSSSSSTQPHLPYQQRNLPTSL</sequence>
<dbReference type="Proteomes" id="UP000800082">
    <property type="component" value="Unassembled WGS sequence"/>
</dbReference>
<evidence type="ECO:0000256" key="1">
    <source>
        <dbReference type="SAM" id="MobiDB-lite"/>
    </source>
</evidence>
<evidence type="ECO:0000313" key="2">
    <source>
        <dbReference type="EMBL" id="KAF1922324.1"/>
    </source>
</evidence>
<gene>
    <name evidence="2" type="ORF">M421DRAFT_78777</name>
</gene>
<reference evidence="2" key="1">
    <citation type="journal article" date="2020" name="Stud. Mycol.">
        <title>101 Dothideomycetes genomes: a test case for predicting lifestyles and emergence of pathogens.</title>
        <authorList>
            <person name="Haridas S."/>
            <person name="Albert R."/>
            <person name="Binder M."/>
            <person name="Bloem J."/>
            <person name="Labutti K."/>
            <person name="Salamov A."/>
            <person name="Andreopoulos B."/>
            <person name="Baker S."/>
            <person name="Barry K."/>
            <person name="Bills G."/>
            <person name="Bluhm B."/>
            <person name="Cannon C."/>
            <person name="Castanera R."/>
            <person name="Culley D."/>
            <person name="Daum C."/>
            <person name="Ezra D."/>
            <person name="Gonzalez J."/>
            <person name="Henrissat B."/>
            <person name="Kuo A."/>
            <person name="Liang C."/>
            <person name="Lipzen A."/>
            <person name="Lutzoni F."/>
            <person name="Magnuson J."/>
            <person name="Mondo S."/>
            <person name="Nolan M."/>
            <person name="Ohm R."/>
            <person name="Pangilinan J."/>
            <person name="Park H.-J."/>
            <person name="Ramirez L."/>
            <person name="Alfaro M."/>
            <person name="Sun H."/>
            <person name="Tritt A."/>
            <person name="Yoshinaga Y."/>
            <person name="Zwiers L.-H."/>
            <person name="Turgeon B."/>
            <person name="Goodwin S."/>
            <person name="Spatafora J."/>
            <person name="Crous P."/>
            <person name="Grigoriev I."/>
        </authorList>
    </citation>
    <scope>NUCLEOTIDE SEQUENCE</scope>
    <source>
        <strain evidence="2">CBS 183.55</strain>
    </source>
</reference>
<dbReference type="EMBL" id="ML979035">
    <property type="protein sequence ID" value="KAF1922324.1"/>
    <property type="molecule type" value="Genomic_DNA"/>
</dbReference>
<feature type="compositionally biased region" description="Basic and acidic residues" evidence="1">
    <location>
        <begin position="31"/>
        <end position="40"/>
    </location>
</feature>
<dbReference type="RefSeq" id="XP_033442577.1">
    <property type="nucleotide sequence ID" value="XM_033597426.1"/>
</dbReference>
<accession>A0A6A5R5P1</accession>
<keyword evidence="3" id="KW-1185">Reference proteome</keyword>
<organism evidence="2 3">
    <name type="scientific">Didymella exigua CBS 183.55</name>
    <dbReference type="NCBI Taxonomy" id="1150837"/>
    <lineage>
        <taxon>Eukaryota</taxon>
        <taxon>Fungi</taxon>
        <taxon>Dikarya</taxon>
        <taxon>Ascomycota</taxon>
        <taxon>Pezizomycotina</taxon>
        <taxon>Dothideomycetes</taxon>
        <taxon>Pleosporomycetidae</taxon>
        <taxon>Pleosporales</taxon>
        <taxon>Pleosporineae</taxon>
        <taxon>Didymellaceae</taxon>
        <taxon>Didymella</taxon>
    </lineage>
</organism>
<feature type="region of interest" description="Disordered" evidence="1">
    <location>
        <begin position="31"/>
        <end position="54"/>
    </location>
</feature>
<feature type="compositionally biased region" description="Acidic residues" evidence="1">
    <location>
        <begin position="41"/>
        <end position="53"/>
    </location>
</feature>
<dbReference type="GeneID" id="54355093"/>
<feature type="region of interest" description="Disordered" evidence="1">
    <location>
        <begin position="237"/>
        <end position="260"/>
    </location>
</feature>
<protein>
    <submittedName>
        <fullName evidence="2">Uncharacterized protein</fullName>
    </submittedName>
</protein>
<dbReference type="OrthoDB" id="3798760at2759"/>
<proteinExistence type="predicted"/>
<dbReference type="AlphaFoldDB" id="A0A6A5R5P1"/>
<name>A0A6A5R5P1_9PLEO</name>
<evidence type="ECO:0000313" key="3">
    <source>
        <dbReference type="Proteomes" id="UP000800082"/>
    </source>
</evidence>
<feature type="non-terminal residue" evidence="2">
    <location>
        <position position="1"/>
    </location>
</feature>